<dbReference type="Proteomes" id="UP000016943">
    <property type="component" value="Chromosome"/>
</dbReference>
<accession>U3GV42</accession>
<dbReference type="EMBL" id="CP006365">
    <property type="protein sequence ID" value="AGU15385.1"/>
    <property type="molecule type" value="Genomic_DNA"/>
</dbReference>
<proteinExistence type="predicted"/>
<evidence type="ECO:0000313" key="2">
    <source>
        <dbReference type="Proteomes" id="UP000016943"/>
    </source>
</evidence>
<gene>
    <name evidence="1" type="ORF">CARG_06305</name>
</gene>
<dbReference type="HOGENOM" id="CLU_3373241_0_0_11"/>
<dbReference type="KEGG" id="caz:CARG_06305"/>
<reference evidence="1 2" key="1">
    <citation type="journal article" date="2013" name="Genome Announc.">
        <title>Whole-Genome Sequence of the Clinical Strain Corynebacterium argentoratense DSM 44202, Isolated from a Human Throat Specimen.</title>
        <authorList>
            <person name="Bomholt C."/>
            <person name="Glaub A."/>
            <person name="Gravermann K."/>
            <person name="Albersmeier A."/>
            <person name="Brinkrolf K."/>
            <person name="Ruckert C."/>
            <person name="Tauch A."/>
        </authorList>
    </citation>
    <scope>NUCLEOTIDE SEQUENCE [LARGE SCALE GENOMIC DNA]</scope>
    <source>
        <strain evidence="1">DSM 44202</strain>
    </source>
</reference>
<name>U3GV42_9CORY</name>
<organism evidence="1 2">
    <name type="scientific">Corynebacterium argentoratense DSM 44202</name>
    <dbReference type="NCBI Taxonomy" id="1348662"/>
    <lineage>
        <taxon>Bacteria</taxon>
        <taxon>Bacillati</taxon>
        <taxon>Actinomycetota</taxon>
        <taxon>Actinomycetes</taxon>
        <taxon>Mycobacteriales</taxon>
        <taxon>Corynebacteriaceae</taxon>
        <taxon>Corynebacterium</taxon>
    </lineage>
</organism>
<dbReference type="AlphaFoldDB" id="U3GV42"/>
<evidence type="ECO:0000313" key="1">
    <source>
        <dbReference type="EMBL" id="AGU15385.1"/>
    </source>
</evidence>
<keyword evidence="2" id="KW-1185">Reference proteome</keyword>
<sequence>MRDDSIEPIERLLPVGIPLMRQQAKFWIELGHVV</sequence>
<protein>
    <submittedName>
        <fullName evidence="1">Uncharacterized protein</fullName>
    </submittedName>
</protein>